<gene>
    <name evidence="5" type="ORF">M513_03687</name>
    <name evidence="6" type="ORF">M514_03687</name>
</gene>
<dbReference type="SMART" id="SM00131">
    <property type="entry name" value="KU"/>
    <property type="match status" value="7"/>
</dbReference>
<dbReference type="AlphaFoldDB" id="A0A085MDQ1"/>
<evidence type="ECO:0000313" key="5">
    <source>
        <dbReference type="EMBL" id="KFD55347.1"/>
    </source>
</evidence>
<feature type="domain" description="BPTI/Kunitz inhibitor" evidence="4">
    <location>
        <begin position="4"/>
        <end position="54"/>
    </location>
</feature>
<dbReference type="Proteomes" id="UP000030764">
    <property type="component" value="Unassembled WGS sequence"/>
</dbReference>
<dbReference type="PANTHER" id="PTHR10083:SF328">
    <property type="entry name" value="TISSUE FACTOR PATHWAY INHIBITOR"/>
    <property type="match status" value="1"/>
</dbReference>
<sequence>MDACQQPADTGPCLAAVQMWYFDQQTGMCDTFIYGGCQGNMNKFESKEECERQCQRRQNTQGVCLLQKDTGPCKGYVIKWYFDVRTRKCEQFAYGGCGGNLNNFDSKQECETDCLEEIKSYGICGQPMNAGPCHASLQRWYFSLESQQCERFYYGGCLGNSNNFESLEDCEERCLEKMTTSSICGQPMEAGPCRAALTRWYFNSYTRMCEQFTYGGCGGNSNNFESKLECEHQCYNELRSYGICSQPVDSGPCRASIQRWYFSVESGKCEPFTYGGCGGNSNNFESREDCRERCFREVNCNQPKDVGPCAAAYVKWYYNRDSKRCEKFIYGGCEGNTNRFDSLEECEEECINELPSYRDCYLSMEPGPCTASIYRWFYNTYTKRCELFVYGGCEGNGNNFVSKEACEQKCIN</sequence>
<dbReference type="Pfam" id="PF00014">
    <property type="entry name" value="Kunitz_BPTI"/>
    <property type="match status" value="7"/>
</dbReference>
<dbReference type="Gene3D" id="4.10.410.10">
    <property type="entry name" value="Pancreatic trypsin inhibitor Kunitz domain"/>
    <property type="match status" value="7"/>
</dbReference>
<dbReference type="CDD" id="cd00109">
    <property type="entry name" value="Kunitz-type"/>
    <property type="match status" value="7"/>
</dbReference>
<dbReference type="Proteomes" id="UP000030758">
    <property type="component" value="Unassembled WGS sequence"/>
</dbReference>
<dbReference type="InterPro" id="IPR002223">
    <property type="entry name" value="Kunitz_BPTI"/>
</dbReference>
<dbReference type="PROSITE" id="PS50279">
    <property type="entry name" value="BPTI_KUNITZ_2"/>
    <property type="match status" value="7"/>
</dbReference>
<evidence type="ECO:0000256" key="1">
    <source>
        <dbReference type="ARBA" id="ARBA00022690"/>
    </source>
</evidence>
<dbReference type="FunFam" id="4.10.410.10:FF:000004">
    <property type="entry name" value="Tissue factor pathway inhibitor"/>
    <property type="match status" value="5"/>
</dbReference>
<dbReference type="PROSITE" id="PS00280">
    <property type="entry name" value="BPTI_KUNITZ_1"/>
    <property type="match status" value="3"/>
</dbReference>
<proteinExistence type="predicted"/>
<name>A0A085MDQ1_9BILA</name>
<keyword evidence="1" id="KW-0646">Protease inhibitor</keyword>
<keyword evidence="3" id="KW-1015">Disulfide bond</keyword>
<feature type="domain" description="BPTI/Kunitz inhibitor" evidence="4">
    <location>
        <begin position="244"/>
        <end position="294"/>
    </location>
</feature>
<feature type="domain" description="BPTI/Kunitz inhibitor" evidence="4">
    <location>
        <begin position="184"/>
        <end position="234"/>
    </location>
</feature>
<dbReference type="SUPFAM" id="SSF57362">
    <property type="entry name" value="BPTI-like"/>
    <property type="match status" value="7"/>
</dbReference>
<dbReference type="PANTHER" id="PTHR10083">
    <property type="entry name" value="KUNITZ-TYPE PROTEASE INHIBITOR-RELATED"/>
    <property type="match status" value="1"/>
</dbReference>
<evidence type="ECO:0000313" key="6">
    <source>
        <dbReference type="EMBL" id="KFD68671.1"/>
    </source>
</evidence>
<dbReference type="InterPro" id="IPR036880">
    <property type="entry name" value="Kunitz_BPTI_sf"/>
</dbReference>
<dbReference type="OrthoDB" id="4473401at2759"/>
<evidence type="ECO:0000259" key="4">
    <source>
        <dbReference type="PROSITE" id="PS50279"/>
    </source>
</evidence>
<dbReference type="FunFam" id="4.10.410.10:FF:000017">
    <property type="entry name" value="papilin isoform X2"/>
    <property type="match status" value="1"/>
</dbReference>
<dbReference type="InterPro" id="IPR050098">
    <property type="entry name" value="TFPI/VKTCI-like"/>
</dbReference>
<evidence type="ECO:0000313" key="7">
    <source>
        <dbReference type="Proteomes" id="UP000030764"/>
    </source>
</evidence>
<evidence type="ECO:0000256" key="3">
    <source>
        <dbReference type="ARBA" id="ARBA00023157"/>
    </source>
</evidence>
<feature type="domain" description="BPTI/Kunitz inhibitor" evidence="4">
    <location>
        <begin position="64"/>
        <end position="114"/>
    </location>
</feature>
<dbReference type="GO" id="GO:0005615">
    <property type="term" value="C:extracellular space"/>
    <property type="evidence" value="ECO:0007669"/>
    <property type="project" value="TreeGrafter"/>
</dbReference>
<evidence type="ECO:0000256" key="2">
    <source>
        <dbReference type="ARBA" id="ARBA00022900"/>
    </source>
</evidence>
<protein>
    <recommendedName>
        <fullName evidence="4">BPTI/Kunitz inhibitor domain-containing protein</fullName>
    </recommendedName>
</protein>
<organism evidence="5 7">
    <name type="scientific">Trichuris suis</name>
    <name type="common">pig whipworm</name>
    <dbReference type="NCBI Taxonomy" id="68888"/>
    <lineage>
        <taxon>Eukaryota</taxon>
        <taxon>Metazoa</taxon>
        <taxon>Ecdysozoa</taxon>
        <taxon>Nematoda</taxon>
        <taxon>Enoplea</taxon>
        <taxon>Dorylaimia</taxon>
        <taxon>Trichinellida</taxon>
        <taxon>Trichuridae</taxon>
        <taxon>Trichuris</taxon>
    </lineage>
</organism>
<feature type="domain" description="BPTI/Kunitz inhibitor" evidence="4">
    <location>
        <begin position="360"/>
        <end position="410"/>
    </location>
</feature>
<keyword evidence="7" id="KW-1185">Reference proteome</keyword>
<reference evidence="5 7" key="1">
    <citation type="journal article" date="2014" name="Nat. Genet.">
        <title>Genome and transcriptome of the porcine whipworm Trichuris suis.</title>
        <authorList>
            <person name="Jex A.R."/>
            <person name="Nejsum P."/>
            <person name="Schwarz E.M."/>
            <person name="Hu L."/>
            <person name="Young N.D."/>
            <person name="Hall R.S."/>
            <person name="Korhonen P.K."/>
            <person name="Liao S."/>
            <person name="Thamsborg S."/>
            <person name="Xia J."/>
            <person name="Xu P."/>
            <person name="Wang S."/>
            <person name="Scheerlinck J.P."/>
            <person name="Hofmann A."/>
            <person name="Sternberg P.W."/>
            <person name="Wang J."/>
            <person name="Gasser R.B."/>
        </authorList>
    </citation>
    <scope>NUCLEOTIDE SEQUENCE [LARGE SCALE GENOMIC DNA]</scope>
    <source>
        <strain evidence="6">DCEP-RM93F</strain>
        <strain evidence="5">DCEP-RM93M</strain>
    </source>
</reference>
<dbReference type="PRINTS" id="PR00759">
    <property type="entry name" value="BASICPTASE"/>
</dbReference>
<feature type="domain" description="BPTI/Kunitz inhibitor" evidence="4">
    <location>
        <begin position="300"/>
        <end position="350"/>
    </location>
</feature>
<dbReference type="InterPro" id="IPR020901">
    <property type="entry name" value="Prtase_inh_Kunz-CS"/>
</dbReference>
<feature type="domain" description="BPTI/Kunitz inhibitor" evidence="4">
    <location>
        <begin position="124"/>
        <end position="174"/>
    </location>
</feature>
<dbReference type="EMBL" id="KL363200">
    <property type="protein sequence ID" value="KFD55347.1"/>
    <property type="molecule type" value="Genomic_DNA"/>
</dbReference>
<keyword evidence="2" id="KW-0722">Serine protease inhibitor</keyword>
<accession>A0A085MDQ1</accession>
<dbReference type="GO" id="GO:0004867">
    <property type="term" value="F:serine-type endopeptidase inhibitor activity"/>
    <property type="evidence" value="ECO:0007669"/>
    <property type="project" value="UniProtKB-KW"/>
</dbReference>
<dbReference type="EMBL" id="KL367502">
    <property type="protein sequence ID" value="KFD68671.1"/>
    <property type="molecule type" value="Genomic_DNA"/>
</dbReference>